<comment type="caution">
    <text evidence="1">The sequence shown here is derived from an EMBL/GenBank/DDBJ whole genome shotgun (WGS) entry which is preliminary data.</text>
</comment>
<accession>A0A9P4TEI6</accession>
<protein>
    <recommendedName>
        <fullName evidence="3">Ankyrin repeat domain-containing protein</fullName>
    </recommendedName>
</protein>
<organism evidence="1 2">
    <name type="scientific">Curvularia kusanoi</name>
    <name type="common">Cochliobolus kusanoi</name>
    <dbReference type="NCBI Taxonomy" id="90978"/>
    <lineage>
        <taxon>Eukaryota</taxon>
        <taxon>Fungi</taxon>
        <taxon>Dikarya</taxon>
        <taxon>Ascomycota</taxon>
        <taxon>Pezizomycotina</taxon>
        <taxon>Dothideomycetes</taxon>
        <taxon>Pleosporomycetidae</taxon>
        <taxon>Pleosporales</taxon>
        <taxon>Pleosporineae</taxon>
        <taxon>Pleosporaceae</taxon>
        <taxon>Curvularia</taxon>
    </lineage>
</organism>
<reference evidence="1" key="1">
    <citation type="submission" date="2019-04" db="EMBL/GenBank/DDBJ databases">
        <title>Sequencing of skin fungus with MAO and IRED activity.</title>
        <authorList>
            <person name="Marsaioli A.J."/>
            <person name="Bonatto J.M.C."/>
            <person name="Reis Junior O."/>
        </authorList>
    </citation>
    <scope>NUCLEOTIDE SEQUENCE</scope>
    <source>
        <strain evidence="1">30M1</strain>
    </source>
</reference>
<dbReference type="OrthoDB" id="539213at2759"/>
<dbReference type="SUPFAM" id="SSF48403">
    <property type="entry name" value="Ankyrin repeat"/>
    <property type="match status" value="1"/>
</dbReference>
<dbReference type="InterPro" id="IPR002110">
    <property type="entry name" value="Ankyrin_rpt"/>
</dbReference>
<dbReference type="Proteomes" id="UP000801428">
    <property type="component" value="Unassembled WGS sequence"/>
</dbReference>
<dbReference type="EMBL" id="SWKU01000012">
    <property type="protein sequence ID" value="KAF3001785.1"/>
    <property type="molecule type" value="Genomic_DNA"/>
</dbReference>
<dbReference type="AlphaFoldDB" id="A0A9P4TEI6"/>
<sequence>MEQYLPVPAAVLTAIQTGDIEQLRFLYNPDIELEAIAKYAAKENQAQVLEWCYAKGWTPSTDDLNEPFFIAAICNPSIEFWQVLLNHGYDMNAYTTETLGDALASAVMFGEHDFAKWLLEHGHKVNPREPTIQPECSIARAVRGDAASIDMLRALLDHGFELAEYGAATAAVEEENVEALKLLLAHGGFDVDEVVMWWYPFDDERDEPTDSEAFAGTWG</sequence>
<dbReference type="Pfam" id="PF12796">
    <property type="entry name" value="Ank_2"/>
    <property type="match status" value="1"/>
</dbReference>
<dbReference type="InterPro" id="IPR036770">
    <property type="entry name" value="Ankyrin_rpt-contain_sf"/>
</dbReference>
<evidence type="ECO:0008006" key="3">
    <source>
        <dbReference type="Google" id="ProtNLM"/>
    </source>
</evidence>
<keyword evidence="2" id="KW-1185">Reference proteome</keyword>
<evidence type="ECO:0000313" key="1">
    <source>
        <dbReference type="EMBL" id="KAF3001785.1"/>
    </source>
</evidence>
<gene>
    <name evidence="1" type="ORF">E8E13_001564</name>
</gene>
<evidence type="ECO:0000313" key="2">
    <source>
        <dbReference type="Proteomes" id="UP000801428"/>
    </source>
</evidence>
<proteinExistence type="predicted"/>
<name>A0A9P4TEI6_CURKU</name>
<dbReference type="Gene3D" id="1.25.40.20">
    <property type="entry name" value="Ankyrin repeat-containing domain"/>
    <property type="match status" value="1"/>
</dbReference>